<dbReference type="Gene3D" id="1.10.1740.10">
    <property type="match status" value="1"/>
</dbReference>
<evidence type="ECO:0000313" key="9">
    <source>
        <dbReference type="Proteomes" id="UP000575083"/>
    </source>
</evidence>
<evidence type="ECO:0000259" key="6">
    <source>
        <dbReference type="Pfam" id="PF08281"/>
    </source>
</evidence>
<feature type="domain" description="RNA polymerase sigma factor 70 region 4 type 2" evidence="6">
    <location>
        <begin position="97"/>
        <end position="148"/>
    </location>
</feature>
<evidence type="ECO:0000256" key="4">
    <source>
        <dbReference type="ARBA" id="ARBA00023163"/>
    </source>
</evidence>
<comment type="similarity">
    <text evidence="1">Belongs to the sigma-70 factor family. ECF subfamily.</text>
</comment>
<dbReference type="InterPro" id="IPR039425">
    <property type="entry name" value="RNA_pol_sigma-70-like"/>
</dbReference>
<dbReference type="InterPro" id="IPR014284">
    <property type="entry name" value="RNA_pol_sigma-70_dom"/>
</dbReference>
<evidence type="ECO:0000259" key="7">
    <source>
        <dbReference type="Pfam" id="PF22029"/>
    </source>
</evidence>
<accession>A0A7X0PI14</accession>
<dbReference type="GO" id="GO:0006352">
    <property type="term" value="P:DNA-templated transcription initiation"/>
    <property type="evidence" value="ECO:0007669"/>
    <property type="project" value="InterPro"/>
</dbReference>
<keyword evidence="2" id="KW-0805">Transcription regulation</keyword>
<name>A0A7X0PI14_9BURK</name>
<gene>
    <name evidence="8" type="ORF">HNP48_004495</name>
</gene>
<evidence type="ECO:0000256" key="2">
    <source>
        <dbReference type="ARBA" id="ARBA00023015"/>
    </source>
</evidence>
<dbReference type="SUPFAM" id="SSF88659">
    <property type="entry name" value="Sigma3 and sigma4 domains of RNA polymerase sigma factors"/>
    <property type="match status" value="1"/>
</dbReference>
<keyword evidence="4" id="KW-0804">Transcription</keyword>
<dbReference type="AlphaFoldDB" id="A0A7X0PI14"/>
<dbReference type="Gene3D" id="1.10.10.10">
    <property type="entry name" value="Winged helix-like DNA-binding domain superfamily/Winged helix DNA-binding domain"/>
    <property type="match status" value="1"/>
</dbReference>
<dbReference type="Proteomes" id="UP000575083">
    <property type="component" value="Unassembled WGS sequence"/>
</dbReference>
<dbReference type="Pfam" id="PF08281">
    <property type="entry name" value="Sigma70_r4_2"/>
    <property type="match status" value="1"/>
</dbReference>
<dbReference type="EMBL" id="JACHLK010000009">
    <property type="protein sequence ID" value="MBB6561801.1"/>
    <property type="molecule type" value="Genomic_DNA"/>
</dbReference>
<comment type="caution">
    <text evidence="8">The sequence shown here is derived from an EMBL/GenBank/DDBJ whole genome shotgun (WGS) entry which is preliminary data.</text>
</comment>
<dbReference type="GO" id="GO:0003677">
    <property type="term" value="F:DNA binding"/>
    <property type="evidence" value="ECO:0007669"/>
    <property type="project" value="InterPro"/>
</dbReference>
<dbReference type="InterPro" id="IPR013324">
    <property type="entry name" value="RNA_pol_sigma_r3/r4-like"/>
</dbReference>
<dbReference type="GO" id="GO:0016987">
    <property type="term" value="F:sigma factor activity"/>
    <property type="evidence" value="ECO:0007669"/>
    <property type="project" value="UniProtKB-KW"/>
</dbReference>
<dbReference type="InterPro" id="IPR013325">
    <property type="entry name" value="RNA_pol_sigma_r2"/>
</dbReference>
<protein>
    <submittedName>
        <fullName evidence="8">RNA polymerase sigma-70 factor (ECF subfamily)</fullName>
    </submittedName>
</protein>
<dbReference type="PANTHER" id="PTHR43133">
    <property type="entry name" value="RNA POLYMERASE ECF-TYPE SIGMA FACTO"/>
    <property type="match status" value="1"/>
</dbReference>
<dbReference type="SUPFAM" id="SSF88946">
    <property type="entry name" value="Sigma2 domain of RNA polymerase sigma factors"/>
    <property type="match status" value="1"/>
</dbReference>
<evidence type="ECO:0000256" key="5">
    <source>
        <dbReference type="SAM" id="MobiDB-lite"/>
    </source>
</evidence>
<dbReference type="CDD" id="cd06171">
    <property type="entry name" value="Sigma70_r4"/>
    <property type="match status" value="1"/>
</dbReference>
<keyword evidence="9" id="KW-1185">Reference proteome</keyword>
<evidence type="ECO:0000256" key="1">
    <source>
        <dbReference type="ARBA" id="ARBA00010641"/>
    </source>
</evidence>
<feature type="region of interest" description="Disordered" evidence="5">
    <location>
        <begin position="156"/>
        <end position="182"/>
    </location>
</feature>
<dbReference type="InterPro" id="IPR036388">
    <property type="entry name" value="WH-like_DNA-bd_sf"/>
</dbReference>
<evidence type="ECO:0000256" key="3">
    <source>
        <dbReference type="ARBA" id="ARBA00023082"/>
    </source>
</evidence>
<dbReference type="PANTHER" id="PTHR43133:SF25">
    <property type="entry name" value="RNA POLYMERASE SIGMA FACTOR RFAY-RELATED"/>
    <property type="match status" value="1"/>
</dbReference>
<dbReference type="NCBIfam" id="TIGR02937">
    <property type="entry name" value="sigma70-ECF"/>
    <property type="match status" value="1"/>
</dbReference>
<dbReference type="Pfam" id="PF22029">
    <property type="entry name" value="PhyR_sigma2"/>
    <property type="match status" value="1"/>
</dbReference>
<feature type="domain" description="PhyR sigma2" evidence="7">
    <location>
        <begin position="7"/>
        <end position="60"/>
    </location>
</feature>
<sequence>MNRTQVVEQLPALRRYARVLTGDAWAADDLVQDTLERACSKWLLWRAGSDLRAWLFTLMHNLYLNQVRAQPPSPHLDVDGLRDSLQGSDGMHDDALDLERCLQRLPAEQRAVLLLVTLEDMDYGDVARILGIPVGTVMSRLSRARSRLRLLMERAPDAPTAAGNHPDPDAPTGQPTPLRRLK</sequence>
<dbReference type="InterPro" id="IPR053866">
    <property type="entry name" value="PhyR_sigma2"/>
</dbReference>
<reference evidence="8 9" key="1">
    <citation type="submission" date="2020-08" db="EMBL/GenBank/DDBJ databases">
        <title>Functional genomics of gut bacteria from endangered species of beetles.</title>
        <authorList>
            <person name="Carlos-Shanley C."/>
        </authorList>
    </citation>
    <scope>NUCLEOTIDE SEQUENCE [LARGE SCALE GENOMIC DNA]</scope>
    <source>
        <strain evidence="8 9">S00198</strain>
    </source>
</reference>
<dbReference type="RefSeq" id="WP_184861173.1">
    <property type="nucleotide sequence ID" value="NZ_JACHLK010000009.1"/>
</dbReference>
<organism evidence="8 9">
    <name type="scientific">Acidovorax soli</name>
    <dbReference type="NCBI Taxonomy" id="592050"/>
    <lineage>
        <taxon>Bacteria</taxon>
        <taxon>Pseudomonadati</taxon>
        <taxon>Pseudomonadota</taxon>
        <taxon>Betaproteobacteria</taxon>
        <taxon>Burkholderiales</taxon>
        <taxon>Comamonadaceae</taxon>
        <taxon>Acidovorax</taxon>
    </lineage>
</organism>
<keyword evidence="3" id="KW-0731">Sigma factor</keyword>
<proteinExistence type="inferred from homology"/>
<dbReference type="InterPro" id="IPR013249">
    <property type="entry name" value="RNA_pol_sigma70_r4_t2"/>
</dbReference>
<evidence type="ECO:0000313" key="8">
    <source>
        <dbReference type="EMBL" id="MBB6561801.1"/>
    </source>
</evidence>